<comment type="caution">
    <text evidence="1">The sequence shown here is derived from an EMBL/GenBank/DDBJ whole genome shotgun (WGS) entry which is preliminary data.</text>
</comment>
<proteinExistence type="predicted"/>
<keyword evidence="2" id="KW-1185">Reference proteome</keyword>
<dbReference type="EMBL" id="QJNS01000364">
    <property type="protein sequence ID" value="RYO78741.1"/>
    <property type="molecule type" value="Genomic_DNA"/>
</dbReference>
<evidence type="ECO:0000313" key="1">
    <source>
        <dbReference type="EMBL" id="RYO78741.1"/>
    </source>
</evidence>
<name>A0ABY0GWV1_9PEZI</name>
<gene>
    <name evidence="1" type="ORF">DL762_008534</name>
</gene>
<accession>A0ABY0GWV1</accession>
<protein>
    <submittedName>
        <fullName evidence="1">Uncharacterized protein</fullName>
    </submittedName>
</protein>
<dbReference type="Proteomes" id="UP000294003">
    <property type="component" value="Unassembled WGS sequence"/>
</dbReference>
<evidence type="ECO:0000313" key="2">
    <source>
        <dbReference type="Proteomes" id="UP000294003"/>
    </source>
</evidence>
<sequence>MASVKLPDNITSGVAMEWIELQVRESLRWGREGWGVSIAGAFLAHMNPFPAFANMSDGSAKAVEAMRSAPEFALAFGGTSEIEVLPE</sequence>
<organism evidence="1 2">
    <name type="scientific">Monosporascus cannonballus</name>
    <dbReference type="NCBI Taxonomy" id="155416"/>
    <lineage>
        <taxon>Eukaryota</taxon>
        <taxon>Fungi</taxon>
        <taxon>Dikarya</taxon>
        <taxon>Ascomycota</taxon>
        <taxon>Pezizomycotina</taxon>
        <taxon>Sordariomycetes</taxon>
        <taxon>Xylariomycetidae</taxon>
        <taxon>Xylariales</taxon>
        <taxon>Xylariales incertae sedis</taxon>
        <taxon>Monosporascus</taxon>
    </lineage>
</organism>
<reference evidence="1 2" key="1">
    <citation type="submission" date="2018-06" db="EMBL/GenBank/DDBJ databases">
        <title>Complete Genomes of Monosporascus.</title>
        <authorList>
            <person name="Robinson A.J."/>
            <person name="Natvig D.O."/>
        </authorList>
    </citation>
    <scope>NUCLEOTIDE SEQUENCE [LARGE SCALE GENOMIC DNA]</scope>
    <source>
        <strain evidence="1 2">CBS 609.92</strain>
    </source>
</reference>